<sequence length="156" mass="15990">MMRRAPWWALRQGTEGRRRDGERGSASIEAVIGVTAFVLLGSLVIAGGRVAIANQAIESVAAEAARSASIARTQGEADAQAAAGAKASLANQDVRCTRSNVTVDTSGFAVPPGTPAQVAATVSCDVDLSDVALPGVPGAITITKTMSSPIDTYREH</sequence>
<dbReference type="Proteomes" id="UP001596011">
    <property type="component" value="Unassembled WGS sequence"/>
</dbReference>
<accession>A0ABV9HJC1</accession>
<dbReference type="EMBL" id="JBHSFI010000004">
    <property type="protein sequence ID" value="MFC4629425.1"/>
    <property type="molecule type" value="Genomic_DNA"/>
</dbReference>
<proteinExistence type="predicted"/>
<dbReference type="InterPro" id="IPR012495">
    <property type="entry name" value="TadE-like_dom"/>
</dbReference>
<comment type="caution">
    <text evidence="3">The sequence shown here is derived from an EMBL/GenBank/DDBJ whole genome shotgun (WGS) entry which is preliminary data.</text>
</comment>
<dbReference type="Pfam" id="PF07811">
    <property type="entry name" value="TadE"/>
    <property type="match status" value="1"/>
</dbReference>
<protein>
    <submittedName>
        <fullName evidence="3">TadE/TadG family type IV pilus assembly protein</fullName>
    </submittedName>
</protein>
<feature type="transmembrane region" description="Helical" evidence="1">
    <location>
        <begin position="26"/>
        <end position="46"/>
    </location>
</feature>
<evidence type="ECO:0000313" key="3">
    <source>
        <dbReference type="EMBL" id="MFC4629425.1"/>
    </source>
</evidence>
<evidence type="ECO:0000256" key="1">
    <source>
        <dbReference type="SAM" id="Phobius"/>
    </source>
</evidence>
<feature type="domain" description="TadE-like" evidence="2">
    <location>
        <begin position="24"/>
        <end position="66"/>
    </location>
</feature>
<dbReference type="RefSeq" id="WP_377136444.1">
    <property type="nucleotide sequence ID" value="NZ_JBHSFI010000004.1"/>
</dbReference>
<keyword evidence="1" id="KW-0812">Transmembrane</keyword>
<name>A0ABV9HJC1_9MICO</name>
<reference evidence="4" key="1">
    <citation type="journal article" date="2019" name="Int. J. Syst. Evol. Microbiol.">
        <title>The Global Catalogue of Microorganisms (GCM) 10K type strain sequencing project: providing services to taxonomists for standard genome sequencing and annotation.</title>
        <authorList>
            <consortium name="The Broad Institute Genomics Platform"/>
            <consortium name="The Broad Institute Genome Sequencing Center for Infectious Disease"/>
            <person name="Wu L."/>
            <person name="Ma J."/>
        </authorList>
    </citation>
    <scope>NUCLEOTIDE SEQUENCE [LARGE SCALE GENOMIC DNA]</scope>
    <source>
        <strain evidence="4">CCUG 42722</strain>
    </source>
</reference>
<evidence type="ECO:0000313" key="4">
    <source>
        <dbReference type="Proteomes" id="UP001596011"/>
    </source>
</evidence>
<keyword evidence="4" id="KW-1185">Reference proteome</keyword>
<gene>
    <name evidence="3" type="ORF">ACFO6V_14365</name>
</gene>
<organism evidence="3 4">
    <name type="scientific">Promicromonospora alba</name>
    <dbReference type="NCBI Taxonomy" id="1616110"/>
    <lineage>
        <taxon>Bacteria</taxon>
        <taxon>Bacillati</taxon>
        <taxon>Actinomycetota</taxon>
        <taxon>Actinomycetes</taxon>
        <taxon>Micrococcales</taxon>
        <taxon>Promicromonosporaceae</taxon>
        <taxon>Promicromonospora</taxon>
    </lineage>
</organism>
<keyword evidence="1" id="KW-1133">Transmembrane helix</keyword>
<evidence type="ECO:0000259" key="2">
    <source>
        <dbReference type="Pfam" id="PF07811"/>
    </source>
</evidence>
<keyword evidence="1" id="KW-0472">Membrane</keyword>